<feature type="compositionally biased region" description="Polar residues" evidence="1">
    <location>
        <begin position="173"/>
        <end position="183"/>
    </location>
</feature>
<feature type="compositionally biased region" description="Basic and acidic residues" evidence="1">
    <location>
        <begin position="215"/>
        <end position="226"/>
    </location>
</feature>
<feature type="region of interest" description="Disordered" evidence="1">
    <location>
        <begin position="78"/>
        <end position="253"/>
    </location>
</feature>
<dbReference type="PANTHER" id="PTHR34753">
    <property type="entry name" value="TELOMERASE RNA COMPONENT INTERACTING RNASE"/>
    <property type="match status" value="1"/>
</dbReference>
<keyword evidence="3" id="KW-0413">Isomerase</keyword>
<feature type="compositionally biased region" description="Low complexity" evidence="1">
    <location>
        <begin position="48"/>
        <end position="57"/>
    </location>
</feature>
<organism evidence="2 3">
    <name type="scientific">Nicrophorus vespilloides</name>
    <name type="common">Boreal carrion beetle</name>
    <dbReference type="NCBI Taxonomy" id="110193"/>
    <lineage>
        <taxon>Eukaryota</taxon>
        <taxon>Metazoa</taxon>
        <taxon>Ecdysozoa</taxon>
        <taxon>Arthropoda</taxon>
        <taxon>Hexapoda</taxon>
        <taxon>Insecta</taxon>
        <taxon>Pterygota</taxon>
        <taxon>Neoptera</taxon>
        <taxon>Endopterygota</taxon>
        <taxon>Coleoptera</taxon>
        <taxon>Polyphaga</taxon>
        <taxon>Staphyliniformia</taxon>
        <taxon>Silphidae</taxon>
        <taxon>Nicrophorinae</taxon>
        <taxon>Nicrophorus</taxon>
    </lineage>
</organism>
<reference evidence="3" key="1">
    <citation type="submission" date="2025-08" db="UniProtKB">
        <authorList>
            <consortium name="RefSeq"/>
        </authorList>
    </citation>
    <scope>IDENTIFICATION</scope>
    <source>
        <tissue evidence="3">Whole Larva</tissue>
    </source>
</reference>
<keyword evidence="2" id="KW-1185">Reference proteome</keyword>
<feature type="compositionally biased region" description="Basic residues" evidence="1">
    <location>
        <begin position="140"/>
        <end position="159"/>
    </location>
</feature>
<dbReference type="InterPro" id="IPR038838">
    <property type="entry name" value="TRIR"/>
</dbReference>
<feature type="region of interest" description="Disordered" evidence="1">
    <location>
        <begin position="24"/>
        <end position="57"/>
    </location>
</feature>
<feature type="compositionally biased region" description="Basic residues" evidence="1">
    <location>
        <begin position="101"/>
        <end position="128"/>
    </location>
</feature>
<protein>
    <submittedName>
        <fullName evidence="3">Peptidyl-prolyl cis-trans isomerase G</fullName>
    </submittedName>
</protein>
<evidence type="ECO:0000313" key="3">
    <source>
        <dbReference type="RefSeq" id="XP_017776563.1"/>
    </source>
</evidence>
<sequence length="304" mass="36185">MYVFLEAVNYTCKFYCRYHTQTDRNNMNPSAWSNPPPPGLDMDEESKQSTVSSRSITSSIIDQIDPFIKNPEYIKYKKSLSRERGHRRSRSRSHERFRSRSRERRRRRRSRSRRRSGSRSRGHRRRYSSSRSRSSSYERRSRHKRKRSRRSRSRSRGSRYKCEKRKEDRRSASPYSPSNLNDSFENDPEHEEEEEEEQDPSKENAFKNDGSFLEMFKKMQEEKEQAENAVKPGTSSEQPKKVLPAFGKRRGGRVLKTGMVEKTRNSDEDELAKAQDPWSIYLKEVKKYKEACCDDDLKTRPLIK</sequence>
<dbReference type="GeneID" id="108562660"/>
<feature type="compositionally biased region" description="Acidic residues" evidence="1">
    <location>
        <begin position="184"/>
        <end position="198"/>
    </location>
</feature>
<dbReference type="PANTHER" id="PTHR34753:SF1">
    <property type="entry name" value="TELOMERASE RNA COMPONENT INTERACTING RNASE"/>
    <property type="match status" value="1"/>
</dbReference>
<feature type="compositionally biased region" description="Polar residues" evidence="1">
    <location>
        <begin position="24"/>
        <end position="33"/>
    </location>
</feature>
<name>A0ABM1MPR3_NICVS</name>
<feature type="compositionally biased region" description="Basic and acidic residues" evidence="1">
    <location>
        <begin position="160"/>
        <end position="171"/>
    </location>
</feature>
<proteinExistence type="predicted"/>
<dbReference type="Proteomes" id="UP000695000">
    <property type="component" value="Unplaced"/>
</dbReference>
<evidence type="ECO:0000313" key="2">
    <source>
        <dbReference type="Proteomes" id="UP000695000"/>
    </source>
</evidence>
<dbReference type="RefSeq" id="XP_017776563.1">
    <property type="nucleotide sequence ID" value="XM_017921074.1"/>
</dbReference>
<dbReference type="GO" id="GO:0016853">
    <property type="term" value="F:isomerase activity"/>
    <property type="evidence" value="ECO:0007669"/>
    <property type="project" value="UniProtKB-KW"/>
</dbReference>
<accession>A0ABM1MPR3</accession>
<evidence type="ECO:0000256" key="1">
    <source>
        <dbReference type="SAM" id="MobiDB-lite"/>
    </source>
</evidence>
<gene>
    <name evidence="3" type="primary">LOC108562660</name>
</gene>